<dbReference type="EMBL" id="JAFCLK010000063">
    <property type="protein sequence ID" value="MBR1141366.1"/>
    <property type="molecule type" value="Genomic_DNA"/>
</dbReference>
<keyword evidence="2" id="KW-1185">Reference proteome</keyword>
<dbReference type="RefSeq" id="WP_172243964.1">
    <property type="nucleotide sequence ID" value="NZ_JABFDP010000059.1"/>
</dbReference>
<dbReference type="Proteomes" id="UP001314635">
    <property type="component" value="Unassembled WGS sequence"/>
</dbReference>
<evidence type="ECO:0000313" key="1">
    <source>
        <dbReference type="EMBL" id="MBR1141366.1"/>
    </source>
</evidence>
<proteinExistence type="predicted"/>
<comment type="caution">
    <text evidence="1">The sequence shown here is derived from an EMBL/GenBank/DDBJ whole genome shotgun (WGS) entry which is preliminary data.</text>
</comment>
<protein>
    <submittedName>
        <fullName evidence="1">Uncharacterized protein</fullName>
    </submittedName>
</protein>
<accession>A0ABS5GJ56</accession>
<gene>
    <name evidence="1" type="ORF">JQ619_37030</name>
</gene>
<evidence type="ECO:0000313" key="2">
    <source>
        <dbReference type="Proteomes" id="UP001314635"/>
    </source>
</evidence>
<name>A0ABS5GJ56_9BRAD</name>
<reference evidence="2" key="1">
    <citation type="journal article" date="2021" name="ISME J.">
        <title>Evolutionary origin and ecological implication of a unique nif island in free-living Bradyrhizobium lineages.</title>
        <authorList>
            <person name="Tao J."/>
        </authorList>
    </citation>
    <scope>NUCLEOTIDE SEQUENCE [LARGE SCALE GENOMIC DNA]</scope>
    <source>
        <strain evidence="2">SZCCT0094</strain>
    </source>
</reference>
<sequence>MTKKIRQWTGAGERTIKNWLEGTCGPRGEHLLLLAYYSDEVFEAILTLTERDRNIARPKLRIICEEMTKSLRIFRNLMDQEL</sequence>
<organism evidence="1 2">
    <name type="scientific">Bradyrhizobium denitrificans</name>
    <dbReference type="NCBI Taxonomy" id="2734912"/>
    <lineage>
        <taxon>Bacteria</taxon>
        <taxon>Pseudomonadati</taxon>
        <taxon>Pseudomonadota</taxon>
        <taxon>Alphaproteobacteria</taxon>
        <taxon>Hyphomicrobiales</taxon>
        <taxon>Nitrobacteraceae</taxon>
        <taxon>Bradyrhizobium</taxon>
    </lineage>
</organism>